<evidence type="ECO:0000313" key="2">
    <source>
        <dbReference type="Proteomes" id="UP000186469"/>
    </source>
</evidence>
<accession>A0A1M7SMC3</accession>
<reference evidence="1 2" key="1">
    <citation type="submission" date="2016-12" db="EMBL/GenBank/DDBJ databases">
        <authorList>
            <person name="Song W.-J."/>
            <person name="Kurnit D.M."/>
        </authorList>
    </citation>
    <scope>NUCLEOTIDE SEQUENCE [LARGE SCALE GENOMIC DNA]</scope>
    <source>
        <strain evidence="1 2">DSM 11393</strain>
    </source>
</reference>
<dbReference type="STRING" id="1121455.SAMN02745728_01031"/>
<sequence>MHFINKTLNKFDLALTRRSRIAATEQQLKEINKTKAIMKYFAVDFVVSVGSACRTAFYLREAGLRQCTNPLDWMYRYSLNSVLDLFKTEFNSFFVDVEDITPPKESQDRHIRDKTTGMISLHDFSQANSINDELESFHKNMERRFRRMQKCILLSDKVLFVCNRQDSEESLLSFITSVYEMYKVPCVLLNIRHSTELSGYFVKNINNDITFIEYTFNDIHADGSDPIINKCFWHGNKSLWIPIMNTITISNKLNSFIRDFQ</sequence>
<organism evidence="1 2">
    <name type="scientific">Desulfovibrio litoralis DSM 11393</name>
    <dbReference type="NCBI Taxonomy" id="1121455"/>
    <lineage>
        <taxon>Bacteria</taxon>
        <taxon>Pseudomonadati</taxon>
        <taxon>Thermodesulfobacteriota</taxon>
        <taxon>Desulfovibrionia</taxon>
        <taxon>Desulfovibrionales</taxon>
        <taxon>Desulfovibrionaceae</taxon>
        <taxon>Desulfovibrio</taxon>
    </lineage>
</organism>
<dbReference type="RefSeq" id="WP_072696726.1">
    <property type="nucleotide sequence ID" value="NZ_FRDI01000004.1"/>
</dbReference>
<keyword evidence="2" id="KW-1185">Reference proteome</keyword>
<dbReference type="Pfam" id="PF08795">
    <property type="entry name" value="DUF1796"/>
    <property type="match status" value="1"/>
</dbReference>
<gene>
    <name evidence="1" type="ORF">SAMN02745728_01031</name>
</gene>
<dbReference type="EMBL" id="FRDI01000004">
    <property type="protein sequence ID" value="SHN59606.1"/>
    <property type="molecule type" value="Genomic_DNA"/>
</dbReference>
<name>A0A1M7SMC3_9BACT</name>
<evidence type="ECO:0000313" key="1">
    <source>
        <dbReference type="EMBL" id="SHN59606.1"/>
    </source>
</evidence>
<proteinExistence type="predicted"/>
<dbReference type="InterPro" id="IPR014903">
    <property type="entry name" value="DUF1796"/>
</dbReference>
<dbReference type="AlphaFoldDB" id="A0A1M7SMC3"/>
<dbReference type="Proteomes" id="UP000186469">
    <property type="component" value="Unassembled WGS sequence"/>
</dbReference>
<protein>
    <submittedName>
        <fullName evidence="1">Putative papain-like cysteine peptidase</fullName>
    </submittedName>
</protein>